<dbReference type="EMBL" id="BNCD01000023">
    <property type="protein sequence ID" value="GHH86535.1"/>
    <property type="molecule type" value="Genomic_DNA"/>
</dbReference>
<reference evidence="1" key="2">
    <citation type="submission" date="2020-09" db="EMBL/GenBank/DDBJ databases">
        <authorList>
            <person name="Sun Q."/>
            <person name="Ohkuma M."/>
        </authorList>
    </citation>
    <scope>NUCLEOTIDE SEQUENCE</scope>
    <source>
        <strain evidence="1">JCM 5069</strain>
    </source>
</reference>
<dbReference type="Proteomes" id="UP000603708">
    <property type="component" value="Unassembled WGS sequence"/>
</dbReference>
<evidence type="ECO:0000313" key="2">
    <source>
        <dbReference type="Proteomes" id="UP000603708"/>
    </source>
</evidence>
<protein>
    <submittedName>
        <fullName evidence="1">Uncharacterized protein</fullName>
    </submittedName>
</protein>
<name>A0A919GMP4_9ACTN</name>
<proteinExistence type="predicted"/>
<dbReference type="RefSeq" id="WP_189937246.1">
    <property type="nucleotide sequence ID" value="NZ_BNCD01000023.1"/>
</dbReference>
<keyword evidence="2" id="KW-1185">Reference proteome</keyword>
<comment type="caution">
    <text evidence="1">The sequence shown here is derived from an EMBL/GenBank/DDBJ whole genome shotgun (WGS) entry which is preliminary data.</text>
</comment>
<dbReference type="AlphaFoldDB" id="A0A919GMP4"/>
<sequence length="185" mass="19441">MCRDDVGGVDASPPLEFHGIDVSLPLEFGAFCMLHGAHYRTYALCRLGDGTAARHTVRCALGELLVAWPAALMLSPAAVGWRLLRRETAIALRGRVRPPADAVHRLVAGPAADAGLLHHGLGLPAKDIAELMGCDAECATYWLLTFQRHLAQQSGGELRAAVETLRTGRTPVGAGGVSTGTGTGK</sequence>
<accession>A0A919GMP4</accession>
<gene>
    <name evidence="1" type="ORF">GCM10018793_58740</name>
</gene>
<reference evidence="1" key="1">
    <citation type="journal article" date="2014" name="Int. J. Syst. Evol. Microbiol.">
        <title>Complete genome sequence of Corynebacterium casei LMG S-19264T (=DSM 44701T), isolated from a smear-ripened cheese.</title>
        <authorList>
            <consortium name="US DOE Joint Genome Institute (JGI-PGF)"/>
            <person name="Walter F."/>
            <person name="Albersmeier A."/>
            <person name="Kalinowski J."/>
            <person name="Ruckert C."/>
        </authorList>
    </citation>
    <scope>NUCLEOTIDE SEQUENCE</scope>
    <source>
        <strain evidence="1">JCM 5069</strain>
    </source>
</reference>
<evidence type="ECO:0000313" key="1">
    <source>
        <dbReference type="EMBL" id="GHH86535.1"/>
    </source>
</evidence>
<organism evidence="1 2">
    <name type="scientific">Streptomyces sulfonofaciens</name>
    <dbReference type="NCBI Taxonomy" id="68272"/>
    <lineage>
        <taxon>Bacteria</taxon>
        <taxon>Bacillati</taxon>
        <taxon>Actinomycetota</taxon>
        <taxon>Actinomycetes</taxon>
        <taxon>Kitasatosporales</taxon>
        <taxon>Streptomycetaceae</taxon>
        <taxon>Streptomyces</taxon>
    </lineage>
</organism>